<evidence type="ECO:0000256" key="1">
    <source>
        <dbReference type="SAM" id="MobiDB-lite"/>
    </source>
</evidence>
<dbReference type="InterPro" id="IPR003439">
    <property type="entry name" value="ABC_transporter-like_ATP-bd"/>
</dbReference>
<dbReference type="Gene3D" id="3.40.50.300">
    <property type="entry name" value="P-loop containing nucleotide triphosphate hydrolases"/>
    <property type="match status" value="1"/>
</dbReference>
<comment type="caution">
    <text evidence="3">The sequence shown here is derived from an EMBL/GenBank/DDBJ whole genome shotgun (WGS) entry which is preliminary data.</text>
</comment>
<dbReference type="EMBL" id="NMVO01000004">
    <property type="protein sequence ID" value="OYO16305.1"/>
    <property type="molecule type" value="Genomic_DNA"/>
</dbReference>
<dbReference type="OrthoDB" id="3724551at2"/>
<feature type="region of interest" description="Disordered" evidence="1">
    <location>
        <begin position="1"/>
        <end position="29"/>
    </location>
</feature>
<evidence type="ECO:0000313" key="3">
    <source>
        <dbReference type="EMBL" id="OYO16305.1"/>
    </source>
</evidence>
<proteinExistence type="predicted"/>
<dbReference type="Pfam" id="PF00005">
    <property type="entry name" value="ABC_tran"/>
    <property type="match status" value="1"/>
</dbReference>
<dbReference type="GO" id="GO:0005524">
    <property type="term" value="F:ATP binding"/>
    <property type="evidence" value="ECO:0007669"/>
    <property type="project" value="InterPro"/>
</dbReference>
<dbReference type="InterPro" id="IPR027417">
    <property type="entry name" value="P-loop_NTPase"/>
</dbReference>
<keyword evidence="4" id="KW-1185">Reference proteome</keyword>
<evidence type="ECO:0000313" key="4">
    <source>
        <dbReference type="Proteomes" id="UP000215896"/>
    </source>
</evidence>
<protein>
    <recommendedName>
        <fullName evidence="2">ABC transporter domain-containing protein</fullName>
    </recommendedName>
</protein>
<name>A0A255GKG2_9ACTN</name>
<reference evidence="3 4" key="1">
    <citation type="submission" date="2017-07" db="EMBL/GenBank/DDBJ databases">
        <title>Draft whole genome sequences of clinical Proprionibacteriaceae strains.</title>
        <authorList>
            <person name="Bernier A.-M."/>
            <person name="Bernard K."/>
            <person name="Domingo M.-C."/>
        </authorList>
    </citation>
    <scope>NUCLEOTIDE SEQUENCE [LARGE SCALE GENOMIC DNA]</scope>
    <source>
        <strain evidence="3 4">NML 030167</strain>
    </source>
</reference>
<dbReference type="AlphaFoldDB" id="A0A255GKG2"/>
<sequence>MLDDMLGRTPRSPQSPATQENPASEDGVRPLLRARDLQLEGGRGPVFGPLDTQLYAGQRAVVVGQQGTGRSALLLALGGRMKGVTGELRVDGIDGIAHPRKLRQLTSIARISGLAELEPSLTVGECRDERSLTEAIGVRRGKQRFTELQNALGEWFDPEEVVEHLPAFRRTLLTAMLGCLRPAAYVLLDDIDASLTDDQQLWIHRQLDVLTEAGNTFIVSALDTAKAPPGAIILRLDPHPHTEEA</sequence>
<dbReference type="GO" id="GO:0016887">
    <property type="term" value="F:ATP hydrolysis activity"/>
    <property type="evidence" value="ECO:0007669"/>
    <property type="project" value="InterPro"/>
</dbReference>
<accession>A0A255GKG2</accession>
<dbReference type="SUPFAM" id="SSF52540">
    <property type="entry name" value="P-loop containing nucleoside triphosphate hydrolases"/>
    <property type="match status" value="1"/>
</dbReference>
<gene>
    <name evidence="3" type="ORF">CGZ94_05020</name>
</gene>
<dbReference type="CDD" id="cd00267">
    <property type="entry name" value="ABC_ATPase"/>
    <property type="match status" value="1"/>
</dbReference>
<dbReference type="Proteomes" id="UP000215896">
    <property type="component" value="Unassembled WGS sequence"/>
</dbReference>
<dbReference type="RefSeq" id="WP_094404968.1">
    <property type="nucleotide sequence ID" value="NZ_NMVO01000004.1"/>
</dbReference>
<organism evidence="3 4">
    <name type="scientific">Enemella evansiae</name>
    <dbReference type="NCBI Taxonomy" id="2016499"/>
    <lineage>
        <taxon>Bacteria</taxon>
        <taxon>Bacillati</taxon>
        <taxon>Actinomycetota</taxon>
        <taxon>Actinomycetes</taxon>
        <taxon>Propionibacteriales</taxon>
        <taxon>Propionibacteriaceae</taxon>
        <taxon>Enemella</taxon>
    </lineage>
</organism>
<feature type="compositionally biased region" description="Polar residues" evidence="1">
    <location>
        <begin position="11"/>
        <end position="22"/>
    </location>
</feature>
<feature type="domain" description="ABC transporter" evidence="2">
    <location>
        <begin position="50"/>
        <end position="162"/>
    </location>
</feature>
<evidence type="ECO:0000259" key="2">
    <source>
        <dbReference type="Pfam" id="PF00005"/>
    </source>
</evidence>